<evidence type="ECO:0000313" key="3">
    <source>
        <dbReference type="EMBL" id="KAK0732869.1"/>
    </source>
</evidence>
<sequence>MFTFWLWMVLLEPFSLGRPGLASSLCQRAPRKGEPTTRSAIKGLQSSLKKSPCRKPKGTQRHADWHCRTWNVTLEPKALALQGPKGREVPEKSQKRSGRRPRTTGAQPDNPAMRWQFAMTSEGSDDAGLGNPPVLFCCGGKIEKAPRDKWS</sequence>
<evidence type="ECO:0008006" key="5">
    <source>
        <dbReference type="Google" id="ProtNLM"/>
    </source>
</evidence>
<feature type="compositionally biased region" description="Basic and acidic residues" evidence="1">
    <location>
        <begin position="85"/>
        <end position="94"/>
    </location>
</feature>
<evidence type="ECO:0000313" key="4">
    <source>
        <dbReference type="Proteomes" id="UP001172159"/>
    </source>
</evidence>
<gene>
    <name evidence="3" type="ORF">B0T21DRAFT_349837</name>
</gene>
<protein>
    <recommendedName>
        <fullName evidence="5">Secreted protein</fullName>
    </recommendedName>
</protein>
<keyword evidence="2" id="KW-0732">Signal</keyword>
<organism evidence="3 4">
    <name type="scientific">Apiosordaria backusii</name>
    <dbReference type="NCBI Taxonomy" id="314023"/>
    <lineage>
        <taxon>Eukaryota</taxon>
        <taxon>Fungi</taxon>
        <taxon>Dikarya</taxon>
        <taxon>Ascomycota</taxon>
        <taxon>Pezizomycotina</taxon>
        <taxon>Sordariomycetes</taxon>
        <taxon>Sordariomycetidae</taxon>
        <taxon>Sordariales</taxon>
        <taxon>Lasiosphaeriaceae</taxon>
        <taxon>Apiosordaria</taxon>
    </lineage>
</organism>
<reference evidence="3" key="1">
    <citation type="submission" date="2023-06" db="EMBL/GenBank/DDBJ databases">
        <title>Genome-scale phylogeny and comparative genomics of the fungal order Sordariales.</title>
        <authorList>
            <consortium name="Lawrence Berkeley National Laboratory"/>
            <person name="Hensen N."/>
            <person name="Bonometti L."/>
            <person name="Westerberg I."/>
            <person name="Brannstrom I.O."/>
            <person name="Guillou S."/>
            <person name="Cros-Aarteil S."/>
            <person name="Calhoun S."/>
            <person name="Haridas S."/>
            <person name="Kuo A."/>
            <person name="Mondo S."/>
            <person name="Pangilinan J."/>
            <person name="Riley R."/>
            <person name="Labutti K."/>
            <person name="Andreopoulos B."/>
            <person name="Lipzen A."/>
            <person name="Chen C."/>
            <person name="Yanf M."/>
            <person name="Daum C."/>
            <person name="Ng V."/>
            <person name="Clum A."/>
            <person name="Steindorff A."/>
            <person name="Ohm R."/>
            <person name="Martin F."/>
            <person name="Silar P."/>
            <person name="Natvig D."/>
            <person name="Lalanne C."/>
            <person name="Gautier V."/>
            <person name="Ament-Velasquez S.L."/>
            <person name="Kruys A."/>
            <person name="Hutchinson M.I."/>
            <person name="Powell A.J."/>
            <person name="Barry K."/>
            <person name="Miller A.N."/>
            <person name="Grigoriev I.V."/>
            <person name="Debuchy R."/>
            <person name="Gladieux P."/>
            <person name="Thoren M.H."/>
            <person name="Johannesson H."/>
        </authorList>
    </citation>
    <scope>NUCLEOTIDE SEQUENCE</scope>
    <source>
        <strain evidence="3">CBS 540.89</strain>
    </source>
</reference>
<name>A0AA40BEN8_9PEZI</name>
<feature type="compositionally biased region" description="Polar residues" evidence="1">
    <location>
        <begin position="36"/>
        <end position="49"/>
    </location>
</feature>
<feature type="chain" id="PRO_5041458249" description="Secreted protein" evidence="2">
    <location>
        <begin position="18"/>
        <end position="151"/>
    </location>
</feature>
<keyword evidence="4" id="KW-1185">Reference proteome</keyword>
<evidence type="ECO:0000256" key="2">
    <source>
        <dbReference type="SAM" id="SignalP"/>
    </source>
</evidence>
<accession>A0AA40BEN8</accession>
<feature type="region of interest" description="Disordered" evidence="1">
    <location>
        <begin position="78"/>
        <end position="113"/>
    </location>
</feature>
<dbReference type="AlphaFoldDB" id="A0AA40BEN8"/>
<feature type="compositionally biased region" description="Basic residues" evidence="1">
    <location>
        <begin position="51"/>
        <end position="60"/>
    </location>
</feature>
<dbReference type="EMBL" id="JAUKTV010000008">
    <property type="protein sequence ID" value="KAK0732869.1"/>
    <property type="molecule type" value="Genomic_DNA"/>
</dbReference>
<feature type="region of interest" description="Disordered" evidence="1">
    <location>
        <begin position="27"/>
        <end position="64"/>
    </location>
</feature>
<dbReference type="Proteomes" id="UP001172159">
    <property type="component" value="Unassembled WGS sequence"/>
</dbReference>
<evidence type="ECO:0000256" key="1">
    <source>
        <dbReference type="SAM" id="MobiDB-lite"/>
    </source>
</evidence>
<proteinExistence type="predicted"/>
<feature type="signal peptide" evidence="2">
    <location>
        <begin position="1"/>
        <end position="17"/>
    </location>
</feature>
<comment type="caution">
    <text evidence="3">The sequence shown here is derived from an EMBL/GenBank/DDBJ whole genome shotgun (WGS) entry which is preliminary data.</text>
</comment>